<proteinExistence type="predicted"/>
<name>A0A8S5TWI0_9CAUD</name>
<protein>
    <submittedName>
        <fullName evidence="2">PORTAL PROTEIN</fullName>
    </submittedName>
</protein>
<reference evidence="2" key="1">
    <citation type="journal article" date="2021" name="Proc. Natl. Acad. Sci. U.S.A.">
        <title>A Catalog of Tens of Thousands of Viruses from Human Metagenomes Reveals Hidden Associations with Chronic Diseases.</title>
        <authorList>
            <person name="Tisza M.J."/>
            <person name="Buck C.B."/>
        </authorList>
    </citation>
    <scope>NUCLEOTIDE SEQUENCE</scope>
    <source>
        <strain evidence="2">Ctcx61</strain>
    </source>
</reference>
<evidence type="ECO:0000313" key="2">
    <source>
        <dbReference type="EMBL" id="DAF86581.1"/>
    </source>
</evidence>
<sequence>MRKIKIDKDYVLTNDLILDLIEKHSAEKSRLEKLLRYYNNENDKISNRVYKTKNKPQNRLSHPYAQYITDTATGYLLGKPIAYTTEDKKLLEELTDIFRYNDEADNNTTLAKMASIYGYAYEIMYIDKFAKPRFKAIDPSQLIVCYDNTLEENIILAIRYYDEIVRVNDKDETITRLEIYTKPTQNDKGQIVSNGKIIRGTIENNYITLSDEEDCYFDDIPVNVYINNDELYGDFEKVISLIDAYDQSQSDTANDFELFTNCMLVVNGELIDDEQAKDLNDINLIQFLNSDSDAKYLIKDIQDTALENYKNRLNEDIHRFSFVPNMSDTEFSSNASGVAMKFKLMGLENLVGVKESKFKKGLMRRIELLCAYTKMKNNSDYSYLAIEPVFTRNTPNNELELSQIMQNLDGILSEETIIGMSPRVSDIQAEIEKKEKEANKLYEDNYSELGDIDEE</sequence>
<keyword evidence="1" id="KW-0175">Coiled coil</keyword>
<accession>A0A8S5TWI0</accession>
<feature type="coiled-coil region" evidence="1">
    <location>
        <begin position="21"/>
        <end position="48"/>
    </location>
</feature>
<dbReference type="InterPro" id="IPR021145">
    <property type="entry name" value="Portal_protein_SPP1_Gp6-like"/>
</dbReference>
<dbReference type="InterPro" id="IPR006428">
    <property type="entry name" value="Portal_SPP1-type"/>
</dbReference>
<evidence type="ECO:0000256" key="1">
    <source>
        <dbReference type="SAM" id="Coils"/>
    </source>
</evidence>
<dbReference type="Pfam" id="PF05133">
    <property type="entry name" value="SPP1_portal"/>
    <property type="match status" value="1"/>
</dbReference>
<organism evidence="2">
    <name type="scientific">Siphoviridae sp. ctcx61</name>
    <dbReference type="NCBI Taxonomy" id="2825575"/>
    <lineage>
        <taxon>Viruses</taxon>
        <taxon>Duplodnaviria</taxon>
        <taxon>Heunggongvirae</taxon>
        <taxon>Uroviricota</taxon>
        <taxon>Caudoviricetes</taxon>
    </lineage>
</organism>
<dbReference type="NCBIfam" id="TIGR01538">
    <property type="entry name" value="portal_SPP1"/>
    <property type="match status" value="1"/>
</dbReference>
<dbReference type="EMBL" id="BK015949">
    <property type="protein sequence ID" value="DAF86581.1"/>
    <property type="molecule type" value="Genomic_DNA"/>
</dbReference>